<dbReference type="AlphaFoldDB" id="A0A9X5BKA5"/>
<accession>A0A9X5BKA5</accession>
<feature type="transmembrane region" description="Helical" evidence="1">
    <location>
        <begin position="98"/>
        <end position="121"/>
    </location>
</feature>
<dbReference type="EMBL" id="QZDT01000042">
    <property type="protein sequence ID" value="NBJ94552.1"/>
    <property type="molecule type" value="Genomic_DNA"/>
</dbReference>
<name>A0A9X5BKA5_9FIRM</name>
<comment type="caution">
    <text evidence="2">The sequence shown here is derived from an EMBL/GenBank/DDBJ whole genome shotgun (WGS) entry which is preliminary data.</text>
</comment>
<protein>
    <submittedName>
        <fullName evidence="2">Uncharacterized protein</fullName>
    </submittedName>
</protein>
<gene>
    <name evidence="2" type="ORF">D5281_18705</name>
</gene>
<feature type="transmembrane region" description="Helical" evidence="1">
    <location>
        <begin position="133"/>
        <end position="155"/>
    </location>
</feature>
<proteinExistence type="predicted"/>
<feature type="transmembrane region" description="Helical" evidence="1">
    <location>
        <begin position="162"/>
        <end position="182"/>
    </location>
</feature>
<keyword evidence="3" id="KW-1185">Reference proteome</keyword>
<keyword evidence="1" id="KW-0472">Membrane</keyword>
<dbReference type="Pfam" id="PF12730">
    <property type="entry name" value="ABC2_membrane_4"/>
    <property type="match status" value="1"/>
</dbReference>
<keyword evidence="1" id="KW-1133">Transmembrane helix</keyword>
<evidence type="ECO:0000313" key="3">
    <source>
        <dbReference type="Proteomes" id="UP001154420"/>
    </source>
</evidence>
<dbReference type="Proteomes" id="UP001154420">
    <property type="component" value="Unassembled WGS sequence"/>
</dbReference>
<reference evidence="2" key="1">
    <citation type="submission" date="2018-09" db="EMBL/GenBank/DDBJ databases">
        <title>Murine metabolic-syndrome-specific gut microbial biobank.</title>
        <authorList>
            <person name="Liu C."/>
        </authorList>
    </citation>
    <scope>NUCLEOTIDE SEQUENCE</scope>
    <source>
        <strain evidence="2">D42-62</strain>
    </source>
</reference>
<dbReference type="RefSeq" id="WP_160561567.1">
    <property type="nucleotide sequence ID" value="NZ_QZDT01000042.1"/>
</dbReference>
<feature type="transmembrane region" description="Helical" evidence="1">
    <location>
        <begin position="218"/>
        <end position="235"/>
    </location>
</feature>
<sequence>MMYLLAEFQKIKRNNTIFIVIVATFFINLMSVFQTNYDGKFSLREYADVLLWNHSCFLYPVMITLICGYLIDLEYKNNTLKNIYLAAINSRTLICAKLFVGFCFILIIAILEFVCSTIGVICCHIEVFGESVVYFLVQQIVFAVCSFISVLPIIISGAQKENGYLFGSLVAAFLEICGIFLAPRGLCGYYAITAGLEILNFNGEMVGGTLFSGNQGEVTLAITLGLSVLLLYILCPKNRNYMLEK</sequence>
<evidence type="ECO:0000256" key="1">
    <source>
        <dbReference type="SAM" id="Phobius"/>
    </source>
</evidence>
<organism evidence="2 3">
    <name type="scientific">Parablautia muri</name>
    <dbReference type="NCBI Taxonomy" id="2320879"/>
    <lineage>
        <taxon>Bacteria</taxon>
        <taxon>Bacillati</taxon>
        <taxon>Bacillota</taxon>
        <taxon>Clostridia</taxon>
        <taxon>Lachnospirales</taxon>
        <taxon>Lachnospiraceae</taxon>
        <taxon>Parablautia</taxon>
    </lineage>
</organism>
<evidence type="ECO:0000313" key="2">
    <source>
        <dbReference type="EMBL" id="NBJ94552.1"/>
    </source>
</evidence>
<feature type="transmembrane region" description="Helical" evidence="1">
    <location>
        <begin position="49"/>
        <end position="71"/>
    </location>
</feature>
<feature type="transmembrane region" description="Helical" evidence="1">
    <location>
        <begin position="16"/>
        <end position="37"/>
    </location>
</feature>
<keyword evidence="1" id="KW-0812">Transmembrane</keyword>